<evidence type="ECO:0008006" key="8">
    <source>
        <dbReference type="Google" id="ProtNLM"/>
    </source>
</evidence>
<dbReference type="InterPro" id="IPR003366">
    <property type="entry name" value="CUB-like_dom"/>
</dbReference>
<dbReference type="Pfam" id="PF02408">
    <property type="entry name" value="CUB_2"/>
    <property type="match status" value="2"/>
</dbReference>
<dbReference type="InterPro" id="IPR056014">
    <property type="entry name" value="DUF7592"/>
</dbReference>
<name>E3M6G9_CAERE</name>
<dbReference type="EMBL" id="DS268426">
    <property type="protein sequence ID" value="EFO93168.1"/>
    <property type="molecule type" value="Genomic_DNA"/>
</dbReference>
<feature type="domain" description="DUF7592" evidence="5">
    <location>
        <begin position="159"/>
        <end position="224"/>
    </location>
</feature>
<sequence length="1110" mass="122184">MKFPFCILLVSIGYVTSSGYTCQGPIKLSPPNDLTQLVNWPSIWNDSMPPIPFASQQSCSWEISVPDGMYASVVFYKNAPSAVSISVVYPNGYASGLNNNDLYPYIFTSPKVKINLGKSKYEGSFSFNVLWSKYDPSITHDNIHLIKGEKPSAMIPNSHLTTFTAQTTVSIVGFSLKNQSEYVLLRQSAVFDGESTSAPFLGTLYSIMMSGKEKVSSGKYLTVYTWGLNNQFDYTLYMVQDRTSEQIMNSDLESLNALSSDEQDFFTYRGVNCEDGFDCKFQILANYGTAVLVTSGSQAEYIKNIEVFPDKSTLKVYEGAISDATLVTTLTKTNYKNRLPMDLKNTIRQYVLDTGTVTGFTITHDTSSADWNVMYDGRKGFIHSAFHGVVSDQQETDESFITDKKKQLYFNYIVRDADFTGDKTSLTVKVWSNGNQVTSDVYNSTNLPLVTTKSVLGDMYEIIYSTQGTSTKGFRIDFSSTSTVYVAGTSTSSSKPTVSTPGKHETTSFSSTNGNSATTATKISSQNSTQTTSSYIASSTTPDSLKTTTKTVCKGEHLVPAPADITTAWYYPDTWRESDQPLRYAANQTCVWKINVPKGFFAFLTISAATNSTKLTVTDSVGNEDWVLPIVDQDPYFLLDPQFTVFLNSSEEGTFGMKVIWKRIGTLNPVSEQVLPNVVPTVKTSIDCDNGLIINSNTKVSLTSVRPPIYTPEVIMYMRNTVVFDGQSINDKLIKNLWQVYQSGNHIVSSGKYLTLYSFMPGIKSDSYALIQDYQSEFLQCREILYVAFSDVKQFGNYQGVSCFNPDLCPVILDARNGPGAAVRMSTSPHFLEEADLYNFSNMAVFTGIVDQSHKVAEYTNEHKLSVAQKFDGLFTTYVIDKAMGIIYLSNDNLDSNWTSIINGRTGIIASKNYGTLSKDQNTLETFTSPSKIVYDMSLVFKKWDLQGDATLTITSSAGGKVISSSTYNSTHLPPDVKFTFGDKLVIKYDSNGAETIGVLINFSFDLGQTTAIGSTSTDIPTRTSRAQPTTPVTTMTAVTHFTITEISTSGATDMPGGTTTTAKSLPIVPTTIVGINTGGTTQRFETTTKSGTNHSLFFPISLLFISMFL</sequence>
<dbReference type="Pfam" id="PF24511">
    <property type="entry name" value="DUF7591"/>
    <property type="match status" value="2"/>
</dbReference>
<dbReference type="InParanoid" id="E3M6G9"/>
<feature type="domain" description="DUF7591" evidence="4">
    <location>
        <begin position="263"/>
        <end position="363"/>
    </location>
</feature>
<feature type="region of interest" description="Disordered" evidence="1">
    <location>
        <begin position="488"/>
        <end position="525"/>
    </location>
</feature>
<dbReference type="eggNOG" id="ENOG502R6C3">
    <property type="taxonomic scope" value="Eukaryota"/>
</dbReference>
<organism evidence="7">
    <name type="scientific">Caenorhabditis remanei</name>
    <name type="common">Caenorhabditis vulgaris</name>
    <dbReference type="NCBI Taxonomy" id="31234"/>
    <lineage>
        <taxon>Eukaryota</taxon>
        <taxon>Metazoa</taxon>
        <taxon>Ecdysozoa</taxon>
        <taxon>Nematoda</taxon>
        <taxon>Chromadorea</taxon>
        <taxon>Rhabditida</taxon>
        <taxon>Rhabditina</taxon>
        <taxon>Rhabditomorpha</taxon>
        <taxon>Rhabditoidea</taxon>
        <taxon>Rhabditidae</taxon>
        <taxon>Peloderinae</taxon>
        <taxon>Caenorhabditis</taxon>
    </lineage>
</organism>
<gene>
    <name evidence="6" type="ORF">CRE_10144</name>
</gene>
<dbReference type="GO" id="GO:0045087">
    <property type="term" value="P:innate immune response"/>
    <property type="evidence" value="ECO:0007669"/>
    <property type="project" value="TreeGrafter"/>
</dbReference>
<dbReference type="Proteomes" id="UP000008281">
    <property type="component" value="Unassembled WGS sequence"/>
</dbReference>
<dbReference type="InterPro" id="IPR056013">
    <property type="entry name" value="DUF7591"/>
</dbReference>
<reference evidence="6" key="1">
    <citation type="submission" date="2007-07" db="EMBL/GenBank/DDBJ databases">
        <title>PCAP assembly of the Caenorhabditis remanei genome.</title>
        <authorList>
            <consortium name="The Caenorhabditis remanei Sequencing Consortium"/>
            <person name="Wilson R.K."/>
        </authorList>
    </citation>
    <scope>NUCLEOTIDE SEQUENCE [LARGE SCALE GENOMIC DNA]</scope>
    <source>
        <strain evidence="6">PB4641</strain>
    </source>
</reference>
<dbReference type="STRING" id="31234.E3M6G9"/>
<evidence type="ECO:0000313" key="6">
    <source>
        <dbReference type="EMBL" id="EFO93168.1"/>
    </source>
</evidence>
<keyword evidence="2" id="KW-0732">Signal</keyword>
<evidence type="ECO:0000259" key="3">
    <source>
        <dbReference type="Pfam" id="PF02408"/>
    </source>
</evidence>
<feature type="signal peptide" evidence="2">
    <location>
        <begin position="1"/>
        <end position="17"/>
    </location>
</feature>
<dbReference type="PANTHER" id="PTHR47919">
    <property type="entry name" value="INFECTION RESPONSE PROTEIN-RELATED"/>
    <property type="match status" value="1"/>
</dbReference>
<evidence type="ECO:0000256" key="1">
    <source>
        <dbReference type="SAM" id="MobiDB-lite"/>
    </source>
</evidence>
<dbReference type="AlphaFoldDB" id="E3M6G9"/>
<dbReference type="PANTHER" id="PTHR47919:SF2">
    <property type="entry name" value="CUB DOMAIN-CONTAINING PROTEIN-RELATED"/>
    <property type="match status" value="1"/>
</dbReference>
<evidence type="ECO:0000259" key="4">
    <source>
        <dbReference type="Pfam" id="PF24511"/>
    </source>
</evidence>
<feature type="domain" description="CUB-like" evidence="3">
    <location>
        <begin position="551"/>
        <end position="663"/>
    </location>
</feature>
<feature type="domain" description="DUF7591" evidence="4">
    <location>
        <begin position="791"/>
        <end position="891"/>
    </location>
</feature>
<feature type="domain" description="CUB-like" evidence="3">
    <location>
        <begin position="18"/>
        <end position="134"/>
    </location>
</feature>
<feature type="domain" description="DUF7592" evidence="5">
    <location>
        <begin position="680"/>
        <end position="758"/>
    </location>
</feature>
<dbReference type="HOGENOM" id="CLU_295646_0_0_1"/>
<keyword evidence="7" id="KW-1185">Reference proteome</keyword>
<accession>E3M6G9</accession>
<dbReference type="Pfam" id="PF24512">
    <property type="entry name" value="DUF7592"/>
    <property type="match status" value="2"/>
</dbReference>
<feature type="chain" id="PRO_5003176452" description="CUB-like domain-containing protein" evidence="2">
    <location>
        <begin position="18"/>
        <end position="1110"/>
    </location>
</feature>
<protein>
    <recommendedName>
        <fullName evidence="8">CUB-like domain-containing protein</fullName>
    </recommendedName>
</protein>
<dbReference type="OrthoDB" id="5847680at2759"/>
<dbReference type="OMA" id="APINHIC"/>
<proteinExistence type="predicted"/>
<evidence type="ECO:0000313" key="7">
    <source>
        <dbReference type="Proteomes" id="UP000008281"/>
    </source>
</evidence>
<evidence type="ECO:0000256" key="2">
    <source>
        <dbReference type="SAM" id="SignalP"/>
    </source>
</evidence>
<evidence type="ECO:0000259" key="5">
    <source>
        <dbReference type="Pfam" id="PF24512"/>
    </source>
</evidence>